<reference evidence="1" key="1">
    <citation type="submission" date="2020-04" db="EMBL/GenBank/DDBJ databases">
        <authorList>
            <person name="Chiriac C."/>
            <person name="Salcher M."/>
            <person name="Ghai R."/>
            <person name="Kavagutti S V."/>
        </authorList>
    </citation>
    <scope>NUCLEOTIDE SEQUENCE</scope>
</reference>
<sequence>MSEHNNILSHYQLASQDILNQELNKLTPLKYNKFFWWRNYSNPNKPLSKYSSLVEKIHNGDYNISPYYWMAQQAIVEAKKKINTDRDTRTIQKEKTMVDREKHRRLMADFEKDDNERLENMYKIFCSTFRLTKDELYKRILEFDGTLEDFYYHMRGLAN</sequence>
<dbReference type="EMBL" id="LR796345">
    <property type="protein sequence ID" value="CAB4138466.1"/>
    <property type="molecule type" value="Genomic_DNA"/>
</dbReference>
<evidence type="ECO:0000313" key="1">
    <source>
        <dbReference type="EMBL" id="CAB4138466.1"/>
    </source>
</evidence>
<proteinExistence type="predicted"/>
<accession>A0A6J5M019</accession>
<protein>
    <submittedName>
        <fullName evidence="1">Uncharacterized protein</fullName>
    </submittedName>
</protein>
<name>A0A6J5M019_9CAUD</name>
<gene>
    <name evidence="1" type="ORF">UFOVP331_56</name>
</gene>
<organism evidence="1">
    <name type="scientific">uncultured Caudovirales phage</name>
    <dbReference type="NCBI Taxonomy" id="2100421"/>
    <lineage>
        <taxon>Viruses</taxon>
        <taxon>Duplodnaviria</taxon>
        <taxon>Heunggongvirae</taxon>
        <taxon>Uroviricota</taxon>
        <taxon>Caudoviricetes</taxon>
        <taxon>Peduoviridae</taxon>
        <taxon>Maltschvirus</taxon>
        <taxon>Maltschvirus maltsch</taxon>
    </lineage>
</organism>